<organism evidence="1 2">
    <name type="scientific">Desulfobacter latus</name>
    <dbReference type="NCBI Taxonomy" id="2292"/>
    <lineage>
        <taxon>Bacteria</taxon>
        <taxon>Pseudomonadati</taxon>
        <taxon>Thermodesulfobacteriota</taxon>
        <taxon>Desulfobacteria</taxon>
        <taxon>Desulfobacterales</taxon>
        <taxon>Desulfobacteraceae</taxon>
        <taxon>Desulfobacter</taxon>
    </lineage>
</organism>
<name>A0A850SYL0_9BACT</name>
<proteinExistence type="predicted"/>
<protein>
    <submittedName>
        <fullName evidence="1">Uncharacterized protein</fullName>
    </submittedName>
</protein>
<comment type="caution">
    <text evidence="1">The sequence shown here is derived from an EMBL/GenBank/DDBJ whole genome shotgun (WGS) entry which is preliminary data.</text>
</comment>
<reference evidence="1 2" key="1">
    <citation type="submission" date="2020-06" db="EMBL/GenBank/DDBJ databases">
        <title>High-quality draft genome of sulfate reducer Desulfobacter latus type strain AcrS2 isolated from marine sediment.</title>
        <authorList>
            <person name="Hoppe M."/>
            <person name="Larsen C.K."/>
            <person name="Marshall I.P.G."/>
            <person name="Schramm A."/>
            <person name="Marietou A.G."/>
        </authorList>
    </citation>
    <scope>NUCLEOTIDE SEQUENCE [LARGE SCALE GENOMIC DNA]</scope>
    <source>
        <strain evidence="1 2">AcRS2</strain>
    </source>
</reference>
<gene>
    <name evidence="1" type="ORF">HXW94_15625</name>
</gene>
<dbReference type="EMBL" id="JACADJ010000073">
    <property type="protein sequence ID" value="NWH06394.1"/>
    <property type="molecule type" value="Genomic_DNA"/>
</dbReference>
<evidence type="ECO:0000313" key="1">
    <source>
        <dbReference type="EMBL" id="NWH06394.1"/>
    </source>
</evidence>
<evidence type="ECO:0000313" key="2">
    <source>
        <dbReference type="Proteomes" id="UP000553343"/>
    </source>
</evidence>
<sequence>MVDYKKWRWYAFFVWLKNFIDQIIYGLDHHWDHRVGWVERSETQHFVFVGFRSSTQPTFHALAEIMIKALFIPDNPAYTYSYQYKLQVFTDI</sequence>
<keyword evidence="2" id="KW-1185">Reference proteome</keyword>
<dbReference type="AlphaFoldDB" id="A0A850SYL0"/>
<accession>A0A850SYL0</accession>
<dbReference type="RefSeq" id="WP_178367846.1">
    <property type="nucleotide sequence ID" value="NZ_JACADJ010000073.1"/>
</dbReference>
<dbReference type="Proteomes" id="UP000553343">
    <property type="component" value="Unassembled WGS sequence"/>
</dbReference>